<dbReference type="SMART" id="SM00355">
    <property type="entry name" value="ZnF_C2H2"/>
    <property type="match status" value="4"/>
</dbReference>
<reference evidence="4" key="1">
    <citation type="submission" date="2021-03" db="EMBL/GenBank/DDBJ databases">
        <authorList>
            <person name="Tagirdzhanova G."/>
        </authorList>
    </citation>
    <scope>NUCLEOTIDE SEQUENCE</scope>
</reference>
<dbReference type="PROSITE" id="PS00028">
    <property type="entry name" value="ZINC_FINGER_C2H2_1"/>
    <property type="match status" value="2"/>
</dbReference>
<feature type="domain" description="C2H2-type" evidence="3">
    <location>
        <begin position="200"/>
        <end position="227"/>
    </location>
</feature>
<keyword evidence="1" id="KW-0863">Zinc-finger</keyword>
<protein>
    <recommendedName>
        <fullName evidence="3">C2H2-type domain-containing protein</fullName>
    </recommendedName>
</protein>
<organism evidence="4 5">
    <name type="scientific">Alectoria fallacina</name>
    <dbReference type="NCBI Taxonomy" id="1903189"/>
    <lineage>
        <taxon>Eukaryota</taxon>
        <taxon>Fungi</taxon>
        <taxon>Dikarya</taxon>
        <taxon>Ascomycota</taxon>
        <taxon>Pezizomycotina</taxon>
        <taxon>Lecanoromycetes</taxon>
        <taxon>OSLEUM clade</taxon>
        <taxon>Lecanoromycetidae</taxon>
        <taxon>Lecanorales</taxon>
        <taxon>Lecanorineae</taxon>
        <taxon>Parmeliaceae</taxon>
        <taxon>Alectoria</taxon>
    </lineage>
</organism>
<keyword evidence="1" id="KW-0479">Metal-binding</keyword>
<feature type="compositionally biased region" description="Polar residues" evidence="2">
    <location>
        <begin position="257"/>
        <end position="266"/>
    </location>
</feature>
<dbReference type="OrthoDB" id="5305647at2759"/>
<keyword evidence="1" id="KW-0862">Zinc</keyword>
<evidence type="ECO:0000256" key="2">
    <source>
        <dbReference type="SAM" id="MobiDB-lite"/>
    </source>
</evidence>
<keyword evidence="5" id="KW-1185">Reference proteome</keyword>
<evidence type="ECO:0000313" key="5">
    <source>
        <dbReference type="Proteomes" id="UP000664203"/>
    </source>
</evidence>
<dbReference type="EMBL" id="CAJPDR010000268">
    <property type="protein sequence ID" value="CAF9929448.1"/>
    <property type="molecule type" value="Genomic_DNA"/>
</dbReference>
<comment type="caution">
    <text evidence="4">The sequence shown here is derived from an EMBL/GenBank/DDBJ whole genome shotgun (WGS) entry which is preliminary data.</text>
</comment>
<feature type="region of interest" description="Disordered" evidence="2">
    <location>
        <begin position="252"/>
        <end position="280"/>
    </location>
</feature>
<evidence type="ECO:0000259" key="3">
    <source>
        <dbReference type="PROSITE" id="PS50157"/>
    </source>
</evidence>
<dbReference type="Proteomes" id="UP000664203">
    <property type="component" value="Unassembled WGS sequence"/>
</dbReference>
<evidence type="ECO:0000256" key="1">
    <source>
        <dbReference type="PROSITE-ProRule" id="PRU00042"/>
    </source>
</evidence>
<dbReference type="GO" id="GO:0008270">
    <property type="term" value="F:zinc ion binding"/>
    <property type="evidence" value="ECO:0007669"/>
    <property type="project" value="UniProtKB-KW"/>
</dbReference>
<evidence type="ECO:0000313" key="4">
    <source>
        <dbReference type="EMBL" id="CAF9929448.1"/>
    </source>
</evidence>
<feature type="region of interest" description="Disordered" evidence="2">
    <location>
        <begin position="301"/>
        <end position="320"/>
    </location>
</feature>
<dbReference type="Gene3D" id="3.30.160.60">
    <property type="entry name" value="Classic Zinc Finger"/>
    <property type="match status" value="1"/>
</dbReference>
<feature type="compositionally biased region" description="Polar residues" evidence="2">
    <location>
        <begin position="302"/>
        <end position="316"/>
    </location>
</feature>
<dbReference type="PROSITE" id="PS50157">
    <property type="entry name" value="ZINC_FINGER_C2H2_2"/>
    <property type="match status" value="1"/>
</dbReference>
<dbReference type="InterPro" id="IPR013087">
    <property type="entry name" value="Znf_C2H2_type"/>
</dbReference>
<proteinExistence type="predicted"/>
<sequence>MSSSHGNLVALNRRLQSITQIPADKDHPVKLEDFDMEPTKPKYVCAECAWTTSTNAGYLARHFTNKHTSRRKCFECRRICKNHEELEKHRSQEHRHLCLRCQRFFATVDECKHHEPCESQQHITPAAENGALSHTVIDRPIDGKAPASGQNILNRRRSVRSVSCPDPGCQLTLPDFDSLYEHYVALHPLSIVYRGHPKPFKCPFCSKRYQHDRFVPGHVRTHKRKYSIVPGTGDAEDQEALFRQSQIAMANRESQLRVETQAQADRTSSDEEEQYSVPIKEDEDDSLVLKDGVVYFDEVVESENSTPEQSNQTDVQEPQPCRKMTPIGLVFQASPANETPIVGTMTTEPELYDSMDLDDENPERLALDDDELPSKMSNIDIKITSAQLANSIFQPSLLREIVRAVQMQHFINVSEVMDLFTYFLDEHQRIYVLGQLASINLNQHDNSFLEALHGTAFKALIDAWVDFKRLAVRFAPQLMTQANEMRTGSGKSVTWALLQYCLNLENTIYRKQINIAHHFLRDPPLDDFVVTTDAPFPRLVTALAERVKNRTVHDLAIVFTNEMILREMGSYVQILQMIFRPLYPLAAGHERLWRELRLL</sequence>
<dbReference type="AlphaFoldDB" id="A0A8H3FRE1"/>
<name>A0A8H3FRE1_9LECA</name>
<gene>
    <name evidence="4" type="ORF">ALECFALPRED_004326</name>
</gene>
<accession>A0A8H3FRE1</accession>